<dbReference type="AlphaFoldDB" id="M3B7J8"/>
<dbReference type="eggNOG" id="ENOG502R9DP">
    <property type="taxonomic scope" value="Eukaryota"/>
</dbReference>
<dbReference type="Proteomes" id="UP000016931">
    <property type="component" value="Unassembled WGS sequence"/>
</dbReference>
<name>M3B7J8_SPHMS</name>
<reference evidence="2 3" key="1">
    <citation type="journal article" date="2012" name="PLoS Pathog.">
        <title>Diverse lifestyles and strategies of plant pathogenesis encoded in the genomes of eighteen Dothideomycetes fungi.</title>
        <authorList>
            <person name="Ohm R.A."/>
            <person name="Feau N."/>
            <person name="Henrissat B."/>
            <person name="Schoch C.L."/>
            <person name="Horwitz B.A."/>
            <person name="Barry K.W."/>
            <person name="Condon B.J."/>
            <person name="Copeland A.C."/>
            <person name="Dhillon B."/>
            <person name="Glaser F."/>
            <person name="Hesse C.N."/>
            <person name="Kosti I."/>
            <person name="LaButti K."/>
            <person name="Lindquist E.A."/>
            <person name="Lucas S."/>
            <person name="Salamov A.A."/>
            <person name="Bradshaw R.E."/>
            <person name="Ciuffetti L."/>
            <person name="Hamelin R.C."/>
            <person name="Kema G.H.J."/>
            <person name="Lawrence C."/>
            <person name="Scott J.A."/>
            <person name="Spatafora J.W."/>
            <person name="Turgeon B.G."/>
            <person name="de Wit P.J.G.M."/>
            <person name="Zhong S."/>
            <person name="Goodwin S.B."/>
            <person name="Grigoriev I.V."/>
        </authorList>
    </citation>
    <scope>NUCLEOTIDE SEQUENCE [LARGE SCALE GENOMIC DNA]</scope>
    <source>
        <strain evidence="2 3">SO2202</strain>
    </source>
</reference>
<evidence type="ECO:0000313" key="2">
    <source>
        <dbReference type="EMBL" id="EMF15837.1"/>
    </source>
</evidence>
<dbReference type="EMBL" id="KB456261">
    <property type="protein sequence ID" value="EMF15837.1"/>
    <property type="molecule type" value="Genomic_DNA"/>
</dbReference>
<proteinExistence type="predicted"/>
<gene>
    <name evidence="2" type="ORF">SEPMUDRAFT_131443</name>
</gene>
<accession>M3B7J8</accession>
<sequence length="215" mass="23995">MLVEAAFNNMAGDKFPTARFDTLLKKLPPTPPTKKRYDVMPIRLPTPRSGMRPHIISASPDSTGSDDETLVPYDTSPTDTDWSHKRDSAFPSPKSDDSAPLGLHGTAVFDDVREQFQGGISTLDNLLRYMEHSGPAQCKGYRRGILTLLANLVAMAKWLVAFLELARTTDNDSIWTRSAVLGLRVDLHQYSWKVMKLTTLLKQVGAYHAPKLQLR</sequence>
<keyword evidence="3" id="KW-1185">Reference proteome</keyword>
<evidence type="ECO:0000313" key="3">
    <source>
        <dbReference type="Proteomes" id="UP000016931"/>
    </source>
</evidence>
<feature type="region of interest" description="Disordered" evidence="1">
    <location>
        <begin position="43"/>
        <end position="101"/>
    </location>
</feature>
<dbReference type="HOGENOM" id="CLU_1283980_0_0_1"/>
<dbReference type="OrthoDB" id="3640708at2759"/>
<dbReference type="RefSeq" id="XP_016763958.1">
    <property type="nucleotide sequence ID" value="XM_016902423.1"/>
</dbReference>
<evidence type="ECO:0000256" key="1">
    <source>
        <dbReference type="SAM" id="MobiDB-lite"/>
    </source>
</evidence>
<protein>
    <submittedName>
        <fullName evidence="2">Uncharacterized protein</fullName>
    </submittedName>
</protein>
<dbReference type="GeneID" id="27899560"/>
<organism evidence="2 3">
    <name type="scientific">Sphaerulina musiva (strain SO2202)</name>
    <name type="common">Poplar stem canker fungus</name>
    <name type="synonym">Septoria musiva</name>
    <dbReference type="NCBI Taxonomy" id="692275"/>
    <lineage>
        <taxon>Eukaryota</taxon>
        <taxon>Fungi</taxon>
        <taxon>Dikarya</taxon>
        <taxon>Ascomycota</taxon>
        <taxon>Pezizomycotina</taxon>
        <taxon>Dothideomycetes</taxon>
        <taxon>Dothideomycetidae</taxon>
        <taxon>Mycosphaerellales</taxon>
        <taxon>Mycosphaerellaceae</taxon>
        <taxon>Sphaerulina</taxon>
    </lineage>
</organism>